<protein>
    <recommendedName>
        <fullName evidence="3">Sulfotransferase</fullName>
    </recommendedName>
</protein>
<dbReference type="RefSeq" id="WP_012225658.1">
    <property type="nucleotide sequence ID" value="NC_010125.1"/>
</dbReference>
<accession>A9HJL9</accession>
<evidence type="ECO:0000313" key="1">
    <source>
        <dbReference type="EMBL" id="CAP55924.1"/>
    </source>
</evidence>
<keyword evidence="2" id="KW-1185">Reference proteome</keyword>
<evidence type="ECO:0008006" key="3">
    <source>
        <dbReference type="Google" id="ProtNLM"/>
    </source>
</evidence>
<reference evidence="1 2" key="1">
    <citation type="journal article" date="2009" name="BMC Genomics">
        <title>Complete genome sequence of the sugarcane nitrogen-fixing endophyte Gluconacetobacter diazotrophicus Pal5.</title>
        <authorList>
            <person name="Bertalan M."/>
            <person name="Albano R."/>
            <person name="Padua V."/>
            <person name="Rouws L."/>
            <person name="Rojas C."/>
            <person name="Hemerly A."/>
            <person name="Teixeira K."/>
            <person name="Schwab S."/>
            <person name="Araujo J."/>
            <person name="Oliveira A."/>
            <person name="Franca L."/>
            <person name="Magalhaes V."/>
            <person name="Alqueres S."/>
            <person name="Cardoso A."/>
            <person name="Almeida W."/>
            <person name="Loureiro M.M."/>
            <person name="Nogueira E."/>
            <person name="Cidade D."/>
            <person name="Oliveira D."/>
            <person name="Simao T."/>
            <person name="Macedo J."/>
            <person name="Valadao A."/>
            <person name="Dreschsel M."/>
            <person name="Freitas F."/>
            <person name="Vidal M."/>
            <person name="Guedes H."/>
            <person name="Rodrigues E."/>
            <person name="Meneses C."/>
            <person name="Brioso P."/>
            <person name="Pozzer L."/>
            <person name="Figueiredo D."/>
            <person name="Montano H."/>
            <person name="Junior J."/>
            <person name="Filho G."/>
            <person name="Flores V."/>
            <person name="Ferreira B."/>
            <person name="Branco A."/>
            <person name="Gonzalez P."/>
            <person name="Guillobel H."/>
            <person name="Lemos M."/>
            <person name="Seibel L."/>
            <person name="Macedo J."/>
            <person name="Alves-Ferreira M."/>
            <person name="Sachetto-Martins G."/>
            <person name="Coelho A."/>
            <person name="Santos E."/>
            <person name="Amaral G."/>
            <person name="Neves A."/>
            <person name="Pacheco A.B."/>
            <person name="Carvalho D."/>
            <person name="Lery L."/>
            <person name="Bisch P."/>
            <person name="Rossle S.C."/>
            <person name="Urmenyi T."/>
            <person name="Kruger W.V."/>
            <person name="Martins O."/>
            <person name="Baldani J.I."/>
            <person name="Ferreira P.C."/>
        </authorList>
    </citation>
    <scope>NUCLEOTIDE SEQUENCE [LARGE SCALE GENOMIC DNA]</scope>
    <source>
        <strain evidence="2">ATCC 49037 / DSM 5601 / CCUG 37298 / CIP 103539 / LMG 7603 / PAl5</strain>
    </source>
</reference>
<organism evidence="1 2">
    <name type="scientific">Gluconacetobacter diazotrophicus (strain ATCC 49037 / DSM 5601 / CCUG 37298 / CIP 103539 / LMG 7603 / PAl5)</name>
    <dbReference type="NCBI Taxonomy" id="272568"/>
    <lineage>
        <taxon>Bacteria</taxon>
        <taxon>Pseudomonadati</taxon>
        <taxon>Pseudomonadota</taxon>
        <taxon>Alphaproteobacteria</taxon>
        <taxon>Acetobacterales</taxon>
        <taxon>Acetobacteraceae</taxon>
        <taxon>Gluconacetobacter</taxon>
    </lineage>
</organism>
<dbReference type="Proteomes" id="UP000001176">
    <property type="component" value="Chromosome"/>
</dbReference>
<proteinExistence type="predicted"/>
<dbReference type="EMBL" id="AM889285">
    <property type="protein sequence ID" value="CAP55924.1"/>
    <property type="molecule type" value="Genomic_DNA"/>
</dbReference>
<dbReference type="KEGG" id="gdi:GDI1981"/>
<dbReference type="AlphaFoldDB" id="A9HJL9"/>
<gene>
    <name evidence="1" type="ordered locus">GDI1981</name>
</gene>
<name>A9HJL9_GLUDA</name>
<evidence type="ECO:0000313" key="2">
    <source>
        <dbReference type="Proteomes" id="UP000001176"/>
    </source>
</evidence>
<dbReference type="Pfam" id="PF13469">
    <property type="entry name" value="Sulfotransfer_3"/>
    <property type="match status" value="1"/>
</dbReference>
<sequence>MQTILPDHSGVMHFISGLPRSGSTLLAAILRQNPRFTASMSSPVCGLVRKLLDGMSANNEFASFITDEQRRRILRGVFENYYGDDFTSRTVFDTNRAWSNCLPLLGDLFPGCRVIACVRDVPWILDSIERLVRRNCLAASGMFNFDSAGSVYTRAEAVARADGMLGYGYNALKEAFYGEQTDRLMLVRYETLVQDPRRVLSAVYDFIGETNFAHDLKNIRFDAEAFDRRMGTPGLHQIRPAIGWQPRRNLLPPNLIARFADDAFWNHPNANPNGVRVI</sequence>
<dbReference type="Gene3D" id="3.40.50.300">
    <property type="entry name" value="P-loop containing nucleotide triphosphate hydrolases"/>
    <property type="match status" value="1"/>
</dbReference>
<dbReference type="SUPFAM" id="SSF52540">
    <property type="entry name" value="P-loop containing nucleoside triphosphate hydrolases"/>
    <property type="match status" value="1"/>
</dbReference>
<dbReference type="InterPro" id="IPR027417">
    <property type="entry name" value="P-loop_NTPase"/>
</dbReference>